<keyword evidence="1" id="KW-0540">Nuclease</keyword>
<proteinExistence type="predicted"/>
<accession>A0AA86QB69</accession>
<dbReference type="Pfam" id="PF04231">
    <property type="entry name" value="Endonuclease_1"/>
    <property type="match status" value="1"/>
</dbReference>
<gene>
    <name evidence="3" type="ORF">HINF_LOCUS36565</name>
    <name evidence="4" type="ORF">HINF_LOCUS42264</name>
</gene>
<evidence type="ECO:0000256" key="1">
    <source>
        <dbReference type="ARBA" id="ARBA00022722"/>
    </source>
</evidence>
<evidence type="ECO:0000313" key="4">
    <source>
        <dbReference type="EMBL" id="CAL6047559.1"/>
    </source>
</evidence>
<reference evidence="4 5" key="2">
    <citation type="submission" date="2024-07" db="EMBL/GenBank/DDBJ databases">
        <authorList>
            <person name="Akdeniz Z."/>
        </authorList>
    </citation>
    <scope>NUCLEOTIDE SEQUENCE [LARGE SCALE GENOMIC DNA]</scope>
</reference>
<dbReference type="InterPro" id="IPR007346">
    <property type="entry name" value="Endonuclease-I"/>
</dbReference>
<dbReference type="GO" id="GO:0004518">
    <property type="term" value="F:nuclease activity"/>
    <property type="evidence" value="ECO:0007669"/>
    <property type="project" value="UniProtKB-KW"/>
</dbReference>
<name>A0AA86QB69_9EUKA</name>
<organism evidence="3">
    <name type="scientific">Hexamita inflata</name>
    <dbReference type="NCBI Taxonomy" id="28002"/>
    <lineage>
        <taxon>Eukaryota</taxon>
        <taxon>Metamonada</taxon>
        <taxon>Diplomonadida</taxon>
        <taxon>Hexamitidae</taxon>
        <taxon>Hexamitinae</taxon>
        <taxon>Hexamita</taxon>
    </lineage>
</organism>
<reference evidence="3" key="1">
    <citation type="submission" date="2023-06" db="EMBL/GenBank/DDBJ databases">
        <authorList>
            <person name="Kurt Z."/>
        </authorList>
    </citation>
    <scope>NUCLEOTIDE SEQUENCE</scope>
</reference>
<evidence type="ECO:0000256" key="2">
    <source>
        <dbReference type="ARBA" id="ARBA00022801"/>
    </source>
</evidence>
<keyword evidence="5" id="KW-1185">Reference proteome</keyword>
<dbReference type="PANTHER" id="PTHR33607:SF2">
    <property type="entry name" value="ENDONUCLEASE-1"/>
    <property type="match status" value="1"/>
</dbReference>
<dbReference type="EMBL" id="CAXDID020000172">
    <property type="protein sequence ID" value="CAL6047559.1"/>
    <property type="molecule type" value="Genomic_DNA"/>
</dbReference>
<dbReference type="EMBL" id="CATOUU010000792">
    <property type="protein sequence ID" value="CAI9948920.1"/>
    <property type="molecule type" value="Genomic_DNA"/>
</dbReference>
<dbReference type="Proteomes" id="UP001642409">
    <property type="component" value="Unassembled WGS sequence"/>
</dbReference>
<evidence type="ECO:0000313" key="5">
    <source>
        <dbReference type="Proteomes" id="UP001642409"/>
    </source>
</evidence>
<protein>
    <submittedName>
        <fullName evidence="3">Extracellular nuclease</fullName>
    </submittedName>
    <submittedName>
        <fullName evidence="4">Extracellular_nuclease</fullName>
    </submittedName>
</protein>
<dbReference type="PANTHER" id="PTHR33607">
    <property type="entry name" value="ENDONUCLEASE-1"/>
    <property type="match status" value="1"/>
</dbReference>
<comment type="caution">
    <text evidence="3">The sequence shown here is derived from an EMBL/GenBank/DDBJ whole genome shotgun (WGS) entry which is preliminary data.</text>
</comment>
<dbReference type="GO" id="GO:0016787">
    <property type="term" value="F:hydrolase activity"/>
    <property type="evidence" value="ECO:0007669"/>
    <property type="project" value="UniProtKB-KW"/>
</dbReference>
<keyword evidence="2" id="KW-0378">Hydrolase</keyword>
<dbReference type="AlphaFoldDB" id="A0AA86QB69"/>
<dbReference type="SUPFAM" id="SSF54060">
    <property type="entry name" value="His-Me finger endonucleases"/>
    <property type="match status" value="1"/>
</dbReference>
<evidence type="ECO:0000313" key="3">
    <source>
        <dbReference type="EMBL" id="CAI9948920.1"/>
    </source>
</evidence>
<dbReference type="InterPro" id="IPR044925">
    <property type="entry name" value="His-Me_finger_sf"/>
</dbReference>
<sequence length="250" mass="28951">MQFAFVFCTYFPGLTGKKLRDALQPVAAENHRKLGYDTSRMHMYSYIYNDAVNNSVECLYTGLMLSCGYNSYNTSCNPDLNCEHSVPQSLFHKQEPMKSDLHHLRPTWSVPNNARSNNPFDDLEELKIDKYYGINKQVTVNKPLDPENWSKIDNNVAFEVRDIQKGDSARAVAYFFVMYPTEAGPITRTFANVDRMIEWDKQHLPTELQIQQYKRAVEKQGNINPFYEEVGLVARAYCDMSTKYPCSLYE</sequence>